<gene>
    <name evidence="2" type="ORF">CGI_10014886</name>
</gene>
<proteinExistence type="predicted"/>
<feature type="compositionally biased region" description="Basic and acidic residues" evidence="1">
    <location>
        <begin position="96"/>
        <end position="105"/>
    </location>
</feature>
<evidence type="ECO:0000256" key="1">
    <source>
        <dbReference type="SAM" id="MobiDB-lite"/>
    </source>
</evidence>
<protein>
    <submittedName>
        <fullName evidence="2">Uncharacterized protein</fullName>
    </submittedName>
</protein>
<dbReference type="HOGENOM" id="CLU_2006094_0_0_1"/>
<feature type="region of interest" description="Disordered" evidence="1">
    <location>
        <begin position="94"/>
        <end position="124"/>
    </location>
</feature>
<accession>K1PMH9</accession>
<dbReference type="EMBL" id="JH816701">
    <property type="protein sequence ID" value="EKC25207.1"/>
    <property type="molecule type" value="Genomic_DNA"/>
</dbReference>
<organism evidence="2">
    <name type="scientific">Magallana gigas</name>
    <name type="common">Pacific oyster</name>
    <name type="synonym">Crassostrea gigas</name>
    <dbReference type="NCBI Taxonomy" id="29159"/>
    <lineage>
        <taxon>Eukaryota</taxon>
        <taxon>Metazoa</taxon>
        <taxon>Spiralia</taxon>
        <taxon>Lophotrochozoa</taxon>
        <taxon>Mollusca</taxon>
        <taxon>Bivalvia</taxon>
        <taxon>Autobranchia</taxon>
        <taxon>Pteriomorphia</taxon>
        <taxon>Ostreida</taxon>
        <taxon>Ostreoidea</taxon>
        <taxon>Ostreidae</taxon>
        <taxon>Magallana</taxon>
    </lineage>
</organism>
<name>K1PMH9_MAGGI</name>
<feature type="compositionally biased region" description="Polar residues" evidence="1">
    <location>
        <begin position="107"/>
        <end position="124"/>
    </location>
</feature>
<sequence>MIPSSGGSSFLGCFGAVHYNLQRCADWGDQLPARDHPAIILYTKVHNSSEALLIRLTLCNNQQINAMLHDIRRLDAETIVREYICQHPDFSPVNIRDGHQHDETSAPRPNNFNNLSQDNPAFTY</sequence>
<dbReference type="InParanoid" id="K1PMH9"/>
<reference evidence="2" key="1">
    <citation type="journal article" date="2012" name="Nature">
        <title>The oyster genome reveals stress adaptation and complexity of shell formation.</title>
        <authorList>
            <person name="Zhang G."/>
            <person name="Fang X."/>
            <person name="Guo X."/>
            <person name="Li L."/>
            <person name="Luo R."/>
            <person name="Xu F."/>
            <person name="Yang P."/>
            <person name="Zhang L."/>
            <person name="Wang X."/>
            <person name="Qi H."/>
            <person name="Xiong Z."/>
            <person name="Que H."/>
            <person name="Xie Y."/>
            <person name="Holland P.W."/>
            <person name="Paps J."/>
            <person name="Zhu Y."/>
            <person name="Wu F."/>
            <person name="Chen Y."/>
            <person name="Wang J."/>
            <person name="Peng C."/>
            <person name="Meng J."/>
            <person name="Yang L."/>
            <person name="Liu J."/>
            <person name="Wen B."/>
            <person name="Zhang N."/>
            <person name="Huang Z."/>
            <person name="Zhu Q."/>
            <person name="Feng Y."/>
            <person name="Mount A."/>
            <person name="Hedgecock D."/>
            <person name="Xu Z."/>
            <person name="Liu Y."/>
            <person name="Domazet-Loso T."/>
            <person name="Du Y."/>
            <person name="Sun X."/>
            <person name="Zhang S."/>
            <person name="Liu B."/>
            <person name="Cheng P."/>
            <person name="Jiang X."/>
            <person name="Li J."/>
            <person name="Fan D."/>
            <person name="Wang W."/>
            <person name="Fu W."/>
            <person name="Wang T."/>
            <person name="Wang B."/>
            <person name="Zhang J."/>
            <person name="Peng Z."/>
            <person name="Li Y."/>
            <person name="Li N."/>
            <person name="Wang J."/>
            <person name="Chen M."/>
            <person name="He Y."/>
            <person name="Tan F."/>
            <person name="Song X."/>
            <person name="Zheng Q."/>
            <person name="Huang R."/>
            <person name="Yang H."/>
            <person name="Du X."/>
            <person name="Chen L."/>
            <person name="Yang M."/>
            <person name="Gaffney P.M."/>
            <person name="Wang S."/>
            <person name="Luo L."/>
            <person name="She Z."/>
            <person name="Ming Y."/>
            <person name="Huang W."/>
            <person name="Zhang S."/>
            <person name="Huang B."/>
            <person name="Zhang Y."/>
            <person name="Qu T."/>
            <person name="Ni P."/>
            <person name="Miao G."/>
            <person name="Wang J."/>
            <person name="Wang Q."/>
            <person name="Steinberg C.E."/>
            <person name="Wang H."/>
            <person name="Li N."/>
            <person name="Qian L."/>
            <person name="Zhang G."/>
            <person name="Li Y."/>
            <person name="Yang H."/>
            <person name="Liu X."/>
            <person name="Wang J."/>
            <person name="Yin Y."/>
            <person name="Wang J."/>
        </authorList>
    </citation>
    <scope>NUCLEOTIDE SEQUENCE [LARGE SCALE GENOMIC DNA]</scope>
    <source>
        <strain evidence="2">05x7-T-G4-1.051#20</strain>
    </source>
</reference>
<evidence type="ECO:0000313" key="2">
    <source>
        <dbReference type="EMBL" id="EKC25207.1"/>
    </source>
</evidence>
<dbReference type="AlphaFoldDB" id="K1PMH9"/>